<dbReference type="Pfam" id="PF17933">
    <property type="entry name" value="TetR_C_25"/>
    <property type="match status" value="1"/>
</dbReference>
<dbReference type="SUPFAM" id="SSF46689">
    <property type="entry name" value="Homeodomain-like"/>
    <property type="match status" value="1"/>
</dbReference>
<organism evidence="4 5">
    <name type="scientific">Actinotalea lenta</name>
    <dbReference type="NCBI Taxonomy" id="3064654"/>
    <lineage>
        <taxon>Bacteria</taxon>
        <taxon>Bacillati</taxon>
        <taxon>Actinomycetota</taxon>
        <taxon>Actinomycetes</taxon>
        <taxon>Micrococcales</taxon>
        <taxon>Cellulomonadaceae</taxon>
        <taxon>Actinotalea</taxon>
    </lineage>
</organism>
<keyword evidence="5" id="KW-1185">Reference proteome</keyword>
<evidence type="ECO:0000256" key="2">
    <source>
        <dbReference type="PROSITE-ProRule" id="PRU00335"/>
    </source>
</evidence>
<dbReference type="InterPro" id="IPR009057">
    <property type="entry name" value="Homeodomain-like_sf"/>
</dbReference>
<reference evidence="4 5" key="1">
    <citation type="submission" date="2023-07" db="EMBL/GenBank/DDBJ databases">
        <title>Description of novel actinomycetes strains, isolated from tidal flat sediment.</title>
        <authorList>
            <person name="Lu C."/>
        </authorList>
    </citation>
    <scope>NUCLEOTIDE SEQUENCE [LARGE SCALE GENOMIC DNA]</scope>
    <source>
        <strain evidence="4 5">SYSU T00b441</strain>
    </source>
</reference>
<feature type="domain" description="HTH tetR-type" evidence="3">
    <location>
        <begin position="10"/>
        <end position="69"/>
    </location>
</feature>
<dbReference type="PANTHER" id="PTHR30055">
    <property type="entry name" value="HTH-TYPE TRANSCRIPTIONAL REGULATOR RUTR"/>
    <property type="match status" value="1"/>
</dbReference>
<evidence type="ECO:0000313" key="5">
    <source>
        <dbReference type="Proteomes" id="UP001232536"/>
    </source>
</evidence>
<name>A0ABT9DB90_9CELL</name>
<dbReference type="InterPro" id="IPR001647">
    <property type="entry name" value="HTH_TetR"/>
</dbReference>
<accession>A0ABT9DB90</accession>
<gene>
    <name evidence="4" type="ORF">Q6348_04580</name>
</gene>
<proteinExistence type="predicted"/>
<feature type="DNA-binding region" description="H-T-H motif" evidence="2">
    <location>
        <begin position="32"/>
        <end position="51"/>
    </location>
</feature>
<dbReference type="Gene3D" id="1.10.357.10">
    <property type="entry name" value="Tetracycline Repressor, domain 2"/>
    <property type="match status" value="1"/>
</dbReference>
<evidence type="ECO:0000313" key="4">
    <source>
        <dbReference type="EMBL" id="MDO8106468.1"/>
    </source>
</evidence>
<dbReference type="PROSITE" id="PS50977">
    <property type="entry name" value="HTH_TETR_2"/>
    <property type="match status" value="1"/>
</dbReference>
<evidence type="ECO:0000259" key="3">
    <source>
        <dbReference type="PROSITE" id="PS50977"/>
    </source>
</evidence>
<dbReference type="Pfam" id="PF00440">
    <property type="entry name" value="TetR_N"/>
    <property type="match status" value="1"/>
</dbReference>
<dbReference type="InterPro" id="IPR050109">
    <property type="entry name" value="HTH-type_TetR-like_transc_reg"/>
</dbReference>
<sequence>MRSAPISDDVTARARIRDAAIRRFAADGFRAGVRAIAADAGVSPALVLHHFGSKDGLRRACDEHVLAVVAQVKTEALATAGPDQLLAQMAAVEELAPLVAYQLRSMLAGGDLARALLEDFMTSARRWVAAGVEAGTLRPSRDEEARVRYLTLSGFGGIVGWMAIDPPQDFGDLGPWLRRYMAAVGLPAVELFTDGLFADRRMLDAYLSYVGDPPDEQRERTA</sequence>
<dbReference type="RefSeq" id="WP_304600125.1">
    <property type="nucleotide sequence ID" value="NZ_JAUQYP010000001.1"/>
</dbReference>
<keyword evidence="1 2" id="KW-0238">DNA-binding</keyword>
<dbReference type="InterPro" id="IPR041484">
    <property type="entry name" value="TetR_C_25"/>
</dbReference>
<dbReference type="PANTHER" id="PTHR30055:SF146">
    <property type="entry name" value="HTH-TYPE TRANSCRIPTIONAL DUAL REGULATOR CECR"/>
    <property type="match status" value="1"/>
</dbReference>
<dbReference type="EMBL" id="JAUQYP010000001">
    <property type="protein sequence ID" value="MDO8106468.1"/>
    <property type="molecule type" value="Genomic_DNA"/>
</dbReference>
<dbReference type="PRINTS" id="PR00455">
    <property type="entry name" value="HTHTETR"/>
</dbReference>
<evidence type="ECO:0000256" key="1">
    <source>
        <dbReference type="ARBA" id="ARBA00023125"/>
    </source>
</evidence>
<protein>
    <submittedName>
        <fullName evidence="4">TetR family transcriptional regulator</fullName>
    </submittedName>
</protein>
<comment type="caution">
    <text evidence="4">The sequence shown here is derived from an EMBL/GenBank/DDBJ whole genome shotgun (WGS) entry which is preliminary data.</text>
</comment>
<dbReference type="Proteomes" id="UP001232536">
    <property type="component" value="Unassembled WGS sequence"/>
</dbReference>